<dbReference type="Gene3D" id="3.40.50.300">
    <property type="entry name" value="P-loop containing nucleotide triphosphate hydrolases"/>
    <property type="match status" value="1"/>
</dbReference>
<keyword evidence="4" id="KW-0342">GTP-binding</keyword>
<accession>A0A0X8P4L3</accession>
<evidence type="ECO:0000256" key="4">
    <source>
        <dbReference type="ARBA" id="ARBA00023134"/>
    </source>
</evidence>
<sequence>MSSGGVRSGVRAVKREIGAAGTPGARKKAARQVAPLKAKKAAPLFNVLVIATVSAGKSSLINALIGRELLHSANEATTACVASIEHRPHQGGFRGRCLSSTGRELVRHDGVSADQIRSWNNDAQVRRIDLSGPFRSSKGLATRLVLHDTPGPNNSMDADHEKRVFDAWRKIPAQFVLYVLDIGQLTTADNKALLVKLHRRIKARSGLRIAFVLNKVDLLDRERGEDLEGYVAQARAFLEEAGFTDPMVVPTMAAAALYATMARHDEPLTRGQRARLRQALQAMEDHEQRLVSAAIVPAAVRRRVFKDLSELEPIGPAPSGDDQAFAADDWQRLVCMSGIRTVEHLIKHQRSAYEKS</sequence>
<evidence type="ECO:0000256" key="1">
    <source>
        <dbReference type="ARBA" id="ARBA00004370"/>
    </source>
</evidence>
<proteinExistence type="predicted"/>
<dbReference type="InterPro" id="IPR027094">
    <property type="entry name" value="Mitofusin_fam"/>
</dbReference>
<dbReference type="EMBL" id="CP014060">
    <property type="protein sequence ID" value="AMG39761.2"/>
    <property type="molecule type" value="Genomic_DNA"/>
</dbReference>
<dbReference type="GO" id="GO:0008053">
    <property type="term" value="P:mitochondrial fusion"/>
    <property type="evidence" value="ECO:0007669"/>
    <property type="project" value="TreeGrafter"/>
</dbReference>
<dbReference type="InterPro" id="IPR027417">
    <property type="entry name" value="P-loop_NTPase"/>
</dbReference>
<gene>
    <name evidence="7" type="ORF">AL504_29435</name>
</gene>
<evidence type="ECO:0000256" key="3">
    <source>
        <dbReference type="ARBA" id="ARBA00022801"/>
    </source>
</evidence>
<evidence type="ECO:0000313" key="8">
    <source>
        <dbReference type="Proteomes" id="UP000060602"/>
    </source>
</evidence>
<comment type="subcellular location">
    <subcellularLocation>
        <location evidence="1">Membrane</location>
    </subcellularLocation>
</comment>
<evidence type="ECO:0000256" key="2">
    <source>
        <dbReference type="ARBA" id="ARBA00022741"/>
    </source>
</evidence>
<dbReference type="GO" id="GO:0005525">
    <property type="term" value="F:GTP binding"/>
    <property type="evidence" value="ECO:0007669"/>
    <property type="project" value="UniProtKB-KW"/>
</dbReference>
<dbReference type="Proteomes" id="UP000060602">
    <property type="component" value="Chromosome"/>
</dbReference>
<dbReference type="Pfam" id="PF00350">
    <property type="entry name" value="Dynamin_N"/>
    <property type="match status" value="1"/>
</dbReference>
<evidence type="ECO:0000256" key="5">
    <source>
        <dbReference type="ARBA" id="ARBA00023136"/>
    </source>
</evidence>
<dbReference type="AlphaFoldDB" id="A0A0X8P4L3"/>
<dbReference type="PANTHER" id="PTHR10465">
    <property type="entry name" value="TRANSMEMBRANE GTPASE FZO1"/>
    <property type="match status" value="1"/>
</dbReference>
<dbReference type="PANTHER" id="PTHR10465:SF0">
    <property type="entry name" value="SARCALUMENIN"/>
    <property type="match status" value="1"/>
</dbReference>
<keyword evidence="3" id="KW-0378">Hydrolase</keyword>
<reference evidence="8" key="1">
    <citation type="submission" date="2015-12" db="EMBL/GenBank/DDBJ databases">
        <title>FDA dAtabase for Regulatory Grade micrObial Sequences (FDA-ARGOS): Supporting development and validation of Infectious Disease Dx tests.</title>
        <authorList>
            <person name="Case J."/>
            <person name="Tallon L."/>
            <person name="Sadzewicz L."/>
            <person name="Sengamalay N."/>
            <person name="Ott S."/>
            <person name="Godinez A."/>
            <person name="Nagaraj S."/>
            <person name="Nadendla S."/>
            <person name="Sichtig H."/>
        </authorList>
    </citation>
    <scope>NUCLEOTIDE SEQUENCE [LARGE SCALE GENOMIC DNA]</scope>
    <source>
        <strain evidence="8">FDAARGOS_147</strain>
    </source>
</reference>
<feature type="domain" description="Dynamin N-terminal" evidence="6">
    <location>
        <begin position="47"/>
        <end position="215"/>
    </location>
</feature>
<dbReference type="GO" id="GO:0003924">
    <property type="term" value="F:GTPase activity"/>
    <property type="evidence" value="ECO:0007669"/>
    <property type="project" value="InterPro"/>
</dbReference>
<evidence type="ECO:0000259" key="6">
    <source>
        <dbReference type="Pfam" id="PF00350"/>
    </source>
</evidence>
<protein>
    <recommendedName>
        <fullName evidence="6">Dynamin N-terminal domain-containing protein</fullName>
    </recommendedName>
</protein>
<keyword evidence="2" id="KW-0547">Nucleotide-binding</keyword>
<evidence type="ECO:0000313" key="7">
    <source>
        <dbReference type="EMBL" id="AMG39761.2"/>
    </source>
</evidence>
<dbReference type="GO" id="GO:0016020">
    <property type="term" value="C:membrane"/>
    <property type="evidence" value="ECO:0007669"/>
    <property type="project" value="UniProtKB-SubCell"/>
</dbReference>
<name>A0A0X8P4L3_ALCXX</name>
<organism evidence="7 8">
    <name type="scientific">Alcaligenes xylosoxydans xylosoxydans</name>
    <name type="common">Achromobacter xylosoxidans</name>
    <dbReference type="NCBI Taxonomy" id="85698"/>
    <lineage>
        <taxon>Bacteria</taxon>
        <taxon>Pseudomonadati</taxon>
        <taxon>Pseudomonadota</taxon>
        <taxon>Betaproteobacteria</taxon>
        <taxon>Burkholderiales</taxon>
        <taxon>Alcaligenaceae</taxon>
        <taxon>Achromobacter</taxon>
    </lineage>
</organism>
<dbReference type="InterPro" id="IPR045063">
    <property type="entry name" value="Dynamin_N"/>
</dbReference>
<dbReference type="SUPFAM" id="SSF52540">
    <property type="entry name" value="P-loop containing nucleoside triphosphate hydrolases"/>
    <property type="match status" value="1"/>
</dbReference>
<keyword evidence="5" id="KW-0472">Membrane</keyword>